<dbReference type="RefSeq" id="XP_009060123.1">
    <property type="nucleotide sequence ID" value="XM_009061875.1"/>
</dbReference>
<dbReference type="OMA" id="GKMSSFM"/>
<keyword evidence="2" id="KW-1185">Reference proteome</keyword>
<accession>V4A2C0</accession>
<name>V4A2C0_LOTGI</name>
<organism evidence="1 2">
    <name type="scientific">Lottia gigantea</name>
    <name type="common">Giant owl limpet</name>
    <dbReference type="NCBI Taxonomy" id="225164"/>
    <lineage>
        <taxon>Eukaryota</taxon>
        <taxon>Metazoa</taxon>
        <taxon>Spiralia</taxon>
        <taxon>Lophotrochozoa</taxon>
        <taxon>Mollusca</taxon>
        <taxon>Gastropoda</taxon>
        <taxon>Patellogastropoda</taxon>
        <taxon>Lottioidea</taxon>
        <taxon>Lottiidae</taxon>
        <taxon>Lottia</taxon>
    </lineage>
</organism>
<dbReference type="EMBL" id="KB202619">
    <property type="protein sequence ID" value="ESO89080.1"/>
    <property type="molecule type" value="Genomic_DNA"/>
</dbReference>
<dbReference type="OrthoDB" id="6126810at2759"/>
<proteinExistence type="predicted"/>
<dbReference type="KEGG" id="lgi:LOTGIDRAFT_229007"/>
<evidence type="ECO:0000313" key="2">
    <source>
        <dbReference type="Proteomes" id="UP000030746"/>
    </source>
</evidence>
<dbReference type="GeneID" id="20247867"/>
<dbReference type="AlphaFoldDB" id="V4A2C0"/>
<dbReference type="CTD" id="20247867"/>
<evidence type="ECO:0000313" key="1">
    <source>
        <dbReference type="EMBL" id="ESO89080.1"/>
    </source>
</evidence>
<dbReference type="Proteomes" id="UP000030746">
    <property type="component" value="Unassembled WGS sequence"/>
</dbReference>
<protein>
    <submittedName>
        <fullName evidence="1">Uncharacterized protein</fullName>
    </submittedName>
</protein>
<gene>
    <name evidence="1" type="ORF">LOTGIDRAFT_229007</name>
</gene>
<reference evidence="1 2" key="1">
    <citation type="journal article" date="2013" name="Nature">
        <title>Insights into bilaterian evolution from three spiralian genomes.</title>
        <authorList>
            <person name="Simakov O."/>
            <person name="Marletaz F."/>
            <person name="Cho S.J."/>
            <person name="Edsinger-Gonzales E."/>
            <person name="Havlak P."/>
            <person name="Hellsten U."/>
            <person name="Kuo D.H."/>
            <person name="Larsson T."/>
            <person name="Lv J."/>
            <person name="Arendt D."/>
            <person name="Savage R."/>
            <person name="Osoegawa K."/>
            <person name="de Jong P."/>
            <person name="Grimwood J."/>
            <person name="Chapman J.A."/>
            <person name="Shapiro H."/>
            <person name="Aerts A."/>
            <person name="Otillar R.P."/>
            <person name="Terry A.Y."/>
            <person name="Boore J.L."/>
            <person name="Grigoriev I.V."/>
            <person name="Lindberg D.R."/>
            <person name="Seaver E.C."/>
            <person name="Weisblat D.A."/>
            <person name="Putnam N.H."/>
            <person name="Rokhsar D.S."/>
        </authorList>
    </citation>
    <scope>NUCLEOTIDE SEQUENCE [LARGE SCALE GENOMIC DNA]</scope>
</reference>
<dbReference type="HOGENOM" id="CLU_1278931_0_0_1"/>
<sequence>MGKDKKPGILGFQTKDALKNENIKLTSELKSRQAQYKEIYSLVETLNREYVQSKANVPMVRYNQLKDMIKKLIDKKVIQKVRDLADHSQEAQASGTKALVPKDHAHAKEGQPEVQTIGHGIGGLLQRCKEFAGDADDIELKAKKERDLNTLSKQEVTENNDKKRSELQELNAKFTRFSNHLESLQKGYEDSKKLPFTTRYGKMKELVKLVINDSTL</sequence>